<dbReference type="SMART" id="SM00448">
    <property type="entry name" value="REC"/>
    <property type="match status" value="1"/>
</dbReference>
<dbReference type="PANTHER" id="PTHR44591">
    <property type="entry name" value="STRESS RESPONSE REGULATOR PROTEIN 1"/>
    <property type="match status" value="1"/>
</dbReference>
<dbReference type="InterPro" id="IPR050595">
    <property type="entry name" value="Bact_response_regulator"/>
</dbReference>
<comment type="caution">
    <text evidence="4">The sequence shown here is derived from an EMBL/GenBank/DDBJ whole genome shotgun (WGS) entry which is preliminary data.</text>
</comment>
<organism evidence="4 5">
    <name type="scientific">Mucilaginibacter corticis</name>
    <dbReference type="NCBI Taxonomy" id="2597670"/>
    <lineage>
        <taxon>Bacteria</taxon>
        <taxon>Pseudomonadati</taxon>
        <taxon>Bacteroidota</taxon>
        <taxon>Sphingobacteriia</taxon>
        <taxon>Sphingobacteriales</taxon>
        <taxon>Sphingobacteriaceae</taxon>
        <taxon>Mucilaginibacter</taxon>
    </lineage>
</organism>
<evidence type="ECO:0000256" key="2">
    <source>
        <dbReference type="PROSITE-ProRule" id="PRU00169"/>
    </source>
</evidence>
<dbReference type="PROSITE" id="PS50110">
    <property type="entry name" value="RESPONSE_REGULATORY"/>
    <property type="match status" value="1"/>
</dbReference>
<dbReference type="AlphaFoldDB" id="A0A556M8U2"/>
<dbReference type="Gene3D" id="3.40.50.2300">
    <property type="match status" value="1"/>
</dbReference>
<dbReference type="GO" id="GO:0000160">
    <property type="term" value="P:phosphorelay signal transduction system"/>
    <property type="evidence" value="ECO:0007669"/>
    <property type="project" value="InterPro"/>
</dbReference>
<dbReference type="SUPFAM" id="SSF52172">
    <property type="entry name" value="CheY-like"/>
    <property type="match status" value="1"/>
</dbReference>
<name>A0A556M8U2_9SPHI</name>
<feature type="domain" description="Response regulatory" evidence="3">
    <location>
        <begin position="15"/>
        <end position="127"/>
    </location>
</feature>
<gene>
    <name evidence="4" type="ORF">FO440_22855</name>
</gene>
<keyword evidence="1 2" id="KW-0597">Phosphoprotein</keyword>
<accession>A0A556M8U2</accession>
<dbReference type="CDD" id="cd00156">
    <property type="entry name" value="REC"/>
    <property type="match status" value="1"/>
</dbReference>
<evidence type="ECO:0000256" key="1">
    <source>
        <dbReference type="ARBA" id="ARBA00022553"/>
    </source>
</evidence>
<evidence type="ECO:0000313" key="5">
    <source>
        <dbReference type="Proteomes" id="UP000318733"/>
    </source>
</evidence>
<feature type="modified residue" description="4-aspartylphosphate" evidence="2">
    <location>
        <position position="62"/>
    </location>
</feature>
<protein>
    <submittedName>
        <fullName evidence="4">Response regulator</fullName>
    </submittedName>
</protein>
<dbReference type="Pfam" id="PF00072">
    <property type="entry name" value="Response_reg"/>
    <property type="match status" value="1"/>
</dbReference>
<proteinExistence type="predicted"/>
<dbReference type="InterPro" id="IPR011006">
    <property type="entry name" value="CheY-like_superfamily"/>
</dbReference>
<evidence type="ECO:0000259" key="3">
    <source>
        <dbReference type="PROSITE" id="PS50110"/>
    </source>
</evidence>
<dbReference type="InterPro" id="IPR001789">
    <property type="entry name" value="Sig_transdc_resp-reg_receiver"/>
</dbReference>
<dbReference type="Proteomes" id="UP000318733">
    <property type="component" value="Unassembled WGS sequence"/>
</dbReference>
<dbReference type="EMBL" id="VLPK01000007">
    <property type="protein sequence ID" value="TSJ36348.1"/>
    <property type="molecule type" value="Genomic_DNA"/>
</dbReference>
<evidence type="ECO:0000313" key="4">
    <source>
        <dbReference type="EMBL" id="TSJ36348.1"/>
    </source>
</evidence>
<dbReference type="PANTHER" id="PTHR44591:SF3">
    <property type="entry name" value="RESPONSE REGULATORY DOMAIN-CONTAINING PROTEIN"/>
    <property type="match status" value="1"/>
</dbReference>
<keyword evidence="5" id="KW-1185">Reference proteome</keyword>
<dbReference type="OrthoDB" id="9789181at2"/>
<reference evidence="4 5" key="1">
    <citation type="submission" date="2019-07" db="EMBL/GenBank/DDBJ databases">
        <authorList>
            <person name="Huq M.A."/>
        </authorList>
    </citation>
    <scope>NUCLEOTIDE SEQUENCE [LARGE SCALE GENOMIC DNA]</scope>
    <source>
        <strain evidence="4 5">MAH-19</strain>
    </source>
</reference>
<sequence length="133" mass="14795">MFEADSSITFVALKKILIIEDDADTAEVVTLIFESAFEIISVNDLIPIERVIYMNPNIIILDNRLNSGLGSAFCKELKANPFTRYIPVLFFSGEMGLEKIANEVGADAYLEKPFDLIDLENVVRKFSGSLPTS</sequence>